<dbReference type="GO" id="GO:0005886">
    <property type="term" value="C:plasma membrane"/>
    <property type="evidence" value="ECO:0007669"/>
    <property type="project" value="TreeGrafter"/>
</dbReference>
<dbReference type="PANTHER" id="PTHR42709">
    <property type="entry name" value="ALKALINE PHOSPHATASE LIKE PROTEIN"/>
    <property type="match status" value="1"/>
</dbReference>
<evidence type="ECO:0000313" key="4">
    <source>
        <dbReference type="Proteomes" id="UP000244066"/>
    </source>
</evidence>
<protein>
    <recommendedName>
        <fullName evidence="2">VTT domain-containing protein</fullName>
    </recommendedName>
</protein>
<sequence length="220" mass="24642">MSILESFYGLIDLFLSYGYFGSFVISFLGSLIPFLPLPYLLPVVLLSMKLDPLLVGLLSGLGGSLGKVTSYVVGRFWRRLVSQDSRDRLDFFKSMIDKYGAIAVFLFALTPLPDDVIYIPMGIIGYGFLKFMLANCAGKIILAIFVSYLGRYYIELMDMFVGESMNTLSVLVAVVVMVFFSIILFRMDWQGFITTLKQRGWKGVLAELPRLIGISKKGNV</sequence>
<dbReference type="EMBL" id="NDWU01000018">
    <property type="protein sequence ID" value="PUA31410.1"/>
    <property type="molecule type" value="Genomic_DNA"/>
</dbReference>
<evidence type="ECO:0000313" key="3">
    <source>
        <dbReference type="EMBL" id="PUA31410.1"/>
    </source>
</evidence>
<feature type="transmembrane region" description="Helical" evidence="1">
    <location>
        <begin position="166"/>
        <end position="187"/>
    </location>
</feature>
<feature type="domain" description="VTT" evidence="2">
    <location>
        <begin position="39"/>
        <end position="151"/>
    </location>
</feature>
<organism evidence="3 4">
    <name type="scientific">Candidatus Terraquivivens tikiterensis</name>
    <dbReference type="NCBI Taxonomy" id="1980982"/>
    <lineage>
        <taxon>Archaea</taxon>
        <taxon>Nitrososphaerota</taxon>
        <taxon>Candidatus Wolframiiraptoraceae</taxon>
        <taxon>Candidatus Terraquivivens</taxon>
    </lineage>
</organism>
<feature type="transmembrane region" description="Helical" evidence="1">
    <location>
        <begin position="7"/>
        <end position="32"/>
    </location>
</feature>
<feature type="transmembrane region" description="Helical" evidence="1">
    <location>
        <begin position="132"/>
        <end position="154"/>
    </location>
</feature>
<reference evidence="3 4" key="1">
    <citation type="submission" date="2017-04" db="EMBL/GenBank/DDBJ databases">
        <title>Draft Aigarchaeota genome from a New Zealand hot spring.</title>
        <authorList>
            <person name="Reysenbach A.-L."/>
            <person name="Donaho J.A."/>
            <person name="Gerhart J."/>
            <person name="Kelley J.F."/>
            <person name="Kouba K."/>
            <person name="Podar M."/>
            <person name="Stott M."/>
        </authorList>
    </citation>
    <scope>NUCLEOTIDE SEQUENCE [LARGE SCALE GENOMIC DNA]</scope>
    <source>
        <strain evidence="3">NZ13_MG1</strain>
    </source>
</reference>
<keyword evidence="1" id="KW-1133">Transmembrane helix</keyword>
<evidence type="ECO:0000256" key="1">
    <source>
        <dbReference type="SAM" id="Phobius"/>
    </source>
</evidence>
<comment type="caution">
    <text evidence="3">The sequence shown here is derived from an EMBL/GenBank/DDBJ whole genome shotgun (WGS) entry which is preliminary data.</text>
</comment>
<gene>
    <name evidence="3" type="ORF">B9J98_06525</name>
</gene>
<evidence type="ECO:0000259" key="2">
    <source>
        <dbReference type="Pfam" id="PF09335"/>
    </source>
</evidence>
<accession>A0A2R7Y1I7</accession>
<keyword evidence="1" id="KW-0812">Transmembrane</keyword>
<name>A0A2R7Y1I7_9ARCH</name>
<feature type="transmembrane region" description="Helical" evidence="1">
    <location>
        <begin position="95"/>
        <end position="112"/>
    </location>
</feature>
<dbReference type="Proteomes" id="UP000244066">
    <property type="component" value="Unassembled WGS sequence"/>
</dbReference>
<feature type="transmembrane region" description="Helical" evidence="1">
    <location>
        <begin position="52"/>
        <end position="74"/>
    </location>
</feature>
<dbReference type="Pfam" id="PF09335">
    <property type="entry name" value="VTT_dom"/>
    <property type="match status" value="1"/>
</dbReference>
<proteinExistence type="predicted"/>
<keyword evidence="1" id="KW-0472">Membrane</keyword>
<dbReference type="InterPro" id="IPR032816">
    <property type="entry name" value="VTT_dom"/>
</dbReference>
<dbReference type="PANTHER" id="PTHR42709:SF10">
    <property type="entry name" value="SNARE ASSOCIATED GOLGI PROTEIN"/>
    <property type="match status" value="1"/>
</dbReference>
<dbReference type="InterPro" id="IPR051311">
    <property type="entry name" value="DedA_domain"/>
</dbReference>
<dbReference type="AlphaFoldDB" id="A0A2R7Y1I7"/>